<dbReference type="RefSeq" id="WP_236452857.1">
    <property type="nucleotide sequence ID" value="NZ_CBCSGE010000039.1"/>
</dbReference>
<dbReference type="EMBL" id="JBHMEY010000100">
    <property type="protein sequence ID" value="MFB9099012.1"/>
    <property type="molecule type" value="Genomic_DNA"/>
</dbReference>
<protein>
    <submittedName>
        <fullName evidence="1">Uncharacterized protein</fullName>
    </submittedName>
</protein>
<name>A0ABV5GUE6_9FLAO</name>
<keyword evidence="2" id="KW-1185">Reference proteome</keyword>
<comment type="caution">
    <text evidence="1">The sequence shown here is derived from an EMBL/GenBank/DDBJ whole genome shotgun (WGS) entry which is preliminary data.</text>
</comment>
<gene>
    <name evidence="1" type="ORF">ACFFVF_21085</name>
</gene>
<sequence>MISVAEFKKERDAKVKSRYEEKKEISGRVAALSETATEFGLSKHTVDSIIYPRNKKKTNIVPKLEQLATNVATNIEQQ</sequence>
<organism evidence="1 2">
    <name type="scientific">Flavobacterium jumunjinense</name>
    <dbReference type="NCBI Taxonomy" id="998845"/>
    <lineage>
        <taxon>Bacteria</taxon>
        <taxon>Pseudomonadati</taxon>
        <taxon>Bacteroidota</taxon>
        <taxon>Flavobacteriia</taxon>
        <taxon>Flavobacteriales</taxon>
        <taxon>Flavobacteriaceae</taxon>
        <taxon>Flavobacterium</taxon>
    </lineage>
</organism>
<proteinExistence type="predicted"/>
<accession>A0ABV5GUE6</accession>
<reference evidence="1 2" key="1">
    <citation type="submission" date="2024-09" db="EMBL/GenBank/DDBJ databases">
        <authorList>
            <person name="Sun Q."/>
            <person name="Mori K."/>
        </authorList>
    </citation>
    <scope>NUCLEOTIDE SEQUENCE [LARGE SCALE GENOMIC DNA]</scope>
    <source>
        <strain evidence="1 2">CECT 7955</strain>
    </source>
</reference>
<dbReference type="Proteomes" id="UP001589607">
    <property type="component" value="Unassembled WGS sequence"/>
</dbReference>
<evidence type="ECO:0000313" key="1">
    <source>
        <dbReference type="EMBL" id="MFB9099012.1"/>
    </source>
</evidence>
<evidence type="ECO:0000313" key="2">
    <source>
        <dbReference type="Proteomes" id="UP001589607"/>
    </source>
</evidence>